<comment type="caution">
    <text evidence="1">The sequence shown here is derived from an EMBL/GenBank/DDBJ whole genome shotgun (WGS) entry which is preliminary data.</text>
</comment>
<protein>
    <submittedName>
        <fullName evidence="1">Uncharacterized protein</fullName>
    </submittedName>
</protein>
<accession>A0A9Q3JPQ0</accession>
<keyword evidence="2" id="KW-1185">Reference proteome</keyword>
<evidence type="ECO:0000313" key="1">
    <source>
        <dbReference type="EMBL" id="MBW0567300.1"/>
    </source>
</evidence>
<evidence type="ECO:0000313" key="2">
    <source>
        <dbReference type="Proteomes" id="UP000765509"/>
    </source>
</evidence>
<gene>
    <name evidence="1" type="ORF">O181_107015</name>
</gene>
<dbReference type="AlphaFoldDB" id="A0A9Q3JPQ0"/>
<reference evidence="1" key="1">
    <citation type="submission" date="2021-03" db="EMBL/GenBank/DDBJ databases">
        <title>Draft genome sequence of rust myrtle Austropuccinia psidii MF-1, a brazilian biotype.</title>
        <authorList>
            <person name="Quecine M.C."/>
            <person name="Pachon D.M.R."/>
            <person name="Bonatelli M.L."/>
            <person name="Correr F.H."/>
            <person name="Franceschini L.M."/>
            <person name="Leite T.F."/>
            <person name="Margarido G.R.A."/>
            <person name="Almeida C.A."/>
            <person name="Ferrarezi J.A."/>
            <person name="Labate C.A."/>
        </authorList>
    </citation>
    <scope>NUCLEOTIDE SEQUENCE</scope>
    <source>
        <strain evidence="1">MF-1</strain>
    </source>
</reference>
<dbReference type="EMBL" id="AVOT02080591">
    <property type="protein sequence ID" value="MBW0567300.1"/>
    <property type="molecule type" value="Genomic_DNA"/>
</dbReference>
<dbReference type="Proteomes" id="UP000765509">
    <property type="component" value="Unassembled WGS sequence"/>
</dbReference>
<sequence>MDILVTHEPFFVSFAAVTGPAMTVAKSPVSFFWRQCRHCWKGGDSSKQRGGTGRRAGGVIVGIDPVTRPSSVW</sequence>
<name>A0A9Q3JPQ0_9BASI</name>
<organism evidence="1 2">
    <name type="scientific">Austropuccinia psidii MF-1</name>
    <dbReference type="NCBI Taxonomy" id="1389203"/>
    <lineage>
        <taxon>Eukaryota</taxon>
        <taxon>Fungi</taxon>
        <taxon>Dikarya</taxon>
        <taxon>Basidiomycota</taxon>
        <taxon>Pucciniomycotina</taxon>
        <taxon>Pucciniomycetes</taxon>
        <taxon>Pucciniales</taxon>
        <taxon>Sphaerophragmiaceae</taxon>
        <taxon>Austropuccinia</taxon>
    </lineage>
</organism>
<proteinExistence type="predicted"/>